<protein>
    <submittedName>
        <fullName evidence="2">Uncharacterized protein</fullName>
    </submittedName>
</protein>
<accession>A0A098BGA8</accession>
<gene>
    <name evidence="2" type="ORF">RHRU231_230055</name>
</gene>
<proteinExistence type="predicted"/>
<feature type="region of interest" description="Disordered" evidence="1">
    <location>
        <begin position="1"/>
        <end position="33"/>
    </location>
</feature>
<sequence>MRMFRSLMQTHDRRNASVGPVESGNPFGSSASTEGSCNLLLGRRPTCTIMLMGRIDIYIQSRQQLGVELRFDRADRHVASVRRLVHRIEGCSTVEQVGAPFVSPRTRVDHGVRASKEVSYSVDDCSIDDLASPGLLGLTQRCQNTRNEIHPTATEVTHDIEWDLGGTVGIAYRVQGARDRNVTHIVARGMREGSVLAPSGHPTVNELRVARPAFCWTDTETFGDTRPVPFDEKVRSLDHCQQGCHGLRSLEVKRYGPLTPIQHVLGRLARKHAEPAGPLDSDNFRSHICQRHTRERSRPHSADLQNLQTVQGPCLGYCGHIIPSLPLGVPAERSADAGTDSTSDPKVA</sequence>
<dbReference type="Proteomes" id="UP000042997">
    <property type="component" value="Unassembled WGS sequence"/>
</dbReference>
<name>A0A098BGA8_9NOCA</name>
<dbReference type="EMBL" id="CCSD01000032">
    <property type="protein sequence ID" value="CDZ87227.1"/>
    <property type="molecule type" value="Genomic_DNA"/>
</dbReference>
<evidence type="ECO:0000256" key="1">
    <source>
        <dbReference type="SAM" id="MobiDB-lite"/>
    </source>
</evidence>
<reference evidence="2 3" key="1">
    <citation type="journal article" date="2014" name="Genome Announc.">
        <title>Draft Genome Sequence of Propane- and Butane-Oxidizing Actinobacterium Rhodococcus ruber IEGM 231.</title>
        <authorList>
            <person name="Ivshina I.B."/>
            <person name="Kuyukina M.S."/>
            <person name="Krivoruchko A.V."/>
            <person name="Barbe V."/>
            <person name="Fischer C."/>
        </authorList>
    </citation>
    <scope>NUCLEOTIDE SEQUENCE [LARGE SCALE GENOMIC DNA]</scope>
</reference>
<evidence type="ECO:0000313" key="3">
    <source>
        <dbReference type="Proteomes" id="UP000042997"/>
    </source>
</evidence>
<organism evidence="2 3">
    <name type="scientific">Rhodococcus ruber</name>
    <dbReference type="NCBI Taxonomy" id="1830"/>
    <lineage>
        <taxon>Bacteria</taxon>
        <taxon>Bacillati</taxon>
        <taxon>Actinomycetota</taxon>
        <taxon>Actinomycetes</taxon>
        <taxon>Mycobacteriales</taxon>
        <taxon>Nocardiaceae</taxon>
        <taxon>Rhodococcus</taxon>
    </lineage>
</organism>
<dbReference type="AlphaFoldDB" id="A0A098BGA8"/>
<evidence type="ECO:0000313" key="2">
    <source>
        <dbReference type="EMBL" id="CDZ87227.1"/>
    </source>
</evidence>